<evidence type="ECO:0000256" key="1">
    <source>
        <dbReference type="ARBA" id="ARBA00004651"/>
    </source>
</evidence>
<dbReference type="SUPFAM" id="SSF103473">
    <property type="entry name" value="MFS general substrate transporter"/>
    <property type="match status" value="1"/>
</dbReference>
<keyword evidence="5 7" id="KW-0472">Membrane</keyword>
<feature type="transmembrane region" description="Helical" evidence="7">
    <location>
        <begin position="621"/>
        <end position="642"/>
    </location>
</feature>
<proteinExistence type="inferred from homology"/>
<dbReference type="GO" id="GO:0005886">
    <property type="term" value="C:plasma membrane"/>
    <property type="evidence" value="ECO:0007669"/>
    <property type="project" value="UniProtKB-SubCell"/>
</dbReference>
<dbReference type="Pfam" id="PF12704">
    <property type="entry name" value="MacB_PCD"/>
    <property type="match status" value="1"/>
</dbReference>
<feature type="transmembrane region" description="Helical" evidence="7">
    <location>
        <begin position="582"/>
        <end position="609"/>
    </location>
</feature>
<feature type="transmembrane region" description="Helical" evidence="7">
    <location>
        <begin position="33"/>
        <end position="54"/>
    </location>
</feature>
<dbReference type="PANTHER" id="PTHR30572:SF4">
    <property type="entry name" value="ABC TRANSPORTER PERMEASE YTRF"/>
    <property type="match status" value="1"/>
</dbReference>
<evidence type="ECO:0000256" key="2">
    <source>
        <dbReference type="ARBA" id="ARBA00022475"/>
    </source>
</evidence>
<evidence type="ECO:0000259" key="9">
    <source>
        <dbReference type="Pfam" id="PF12704"/>
    </source>
</evidence>
<evidence type="ECO:0000256" key="3">
    <source>
        <dbReference type="ARBA" id="ARBA00022692"/>
    </source>
</evidence>
<comment type="subcellular location">
    <subcellularLocation>
        <location evidence="1">Cell membrane</location>
        <topology evidence="1">Multi-pass membrane protein</topology>
    </subcellularLocation>
</comment>
<dbReference type="AlphaFoldDB" id="A0A2H0WSE5"/>
<dbReference type="InterPro" id="IPR036259">
    <property type="entry name" value="MFS_trans_sf"/>
</dbReference>
<dbReference type="Pfam" id="PF02687">
    <property type="entry name" value="FtsX"/>
    <property type="match status" value="1"/>
</dbReference>
<dbReference type="InterPro" id="IPR025857">
    <property type="entry name" value="MacB_PCD"/>
</dbReference>
<evidence type="ECO:0000313" key="11">
    <source>
        <dbReference type="Proteomes" id="UP000231198"/>
    </source>
</evidence>
<organism evidence="10 11">
    <name type="scientific">Candidatus Roizmanbacteria bacterium CG09_land_8_20_14_0_10_41_9</name>
    <dbReference type="NCBI Taxonomy" id="1974850"/>
    <lineage>
        <taxon>Bacteria</taxon>
        <taxon>Candidatus Roizmaniibacteriota</taxon>
    </lineage>
</organism>
<feature type="transmembrane region" description="Helical" evidence="7">
    <location>
        <begin position="525"/>
        <end position="550"/>
    </location>
</feature>
<protein>
    <recommendedName>
        <fullName evidence="12">ABC3 transporter permease protein domain-containing protein</fullName>
    </recommendedName>
</protein>
<dbReference type="PANTHER" id="PTHR30572">
    <property type="entry name" value="MEMBRANE COMPONENT OF TRANSPORTER-RELATED"/>
    <property type="match status" value="1"/>
</dbReference>
<dbReference type="InterPro" id="IPR050250">
    <property type="entry name" value="Macrolide_Exporter_MacB"/>
</dbReference>
<evidence type="ECO:0000259" key="8">
    <source>
        <dbReference type="Pfam" id="PF02687"/>
    </source>
</evidence>
<dbReference type="InterPro" id="IPR003838">
    <property type="entry name" value="ABC3_permease_C"/>
</dbReference>
<sequence length="659" mass="72771">MKHYFIRHIQEPKIKTQISNIKMKNLADSKIRVLLSGFWQMIVFALYILVYMFSQGIKTISNSKILPRAVREKLNPFFLRFYLKMTHFLDSRRQGSIGRMDLIELSIRNMKAKKTRTMVTIGGVTIGIAAIVFLVSVGYGLEQLIISRVTRLEEMKQADILPQAGGKIKIDDKTISNFKEISSVEAVLPLIAVVGRISYQNSVTDLAVYGVTSDYLKQSAIKPNSGKIFESNDLVSSIKYQVSSIGEVAGTETGAFGEKIQDVEYSINPGQWIRVRENPNVKAKILGYTKRVEGSSQGEEVWGSDYAEGGNKWLKTSVFLWQKEGGEYLVLKDEQDHQVQKEGYFAEVNITIEGSNIIENGSVLGINDNNALDWVEIASEAGITSEPETKQIELSSAAVKQAVVNRATLKVLGIKEGEALGKKFNVSFVVVGDLLPDPKEKLESVEAEYTIIGVTPEEKTPVFYVPFLDLRTLGITNYSQIKLVAKNSSDLAKIRKQVEAMGYITHSVADTVEQIKQLFGTTRTILALLGMVALAVAALGMFNTLTVSLLERTREVGLMKAMGMKSAEVQELFLTESMIMGFFGGMLGIIVGFVLGKLLGLLLSLFAVFKGVGLVDVAYLPFPFVLLVVFLSLLVGMATGIYPAKRATKISALNALRYE</sequence>
<feature type="domain" description="ABC3 transporter permease C-terminal" evidence="8">
    <location>
        <begin position="529"/>
        <end position="651"/>
    </location>
</feature>
<evidence type="ECO:0000256" key="6">
    <source>
        <dbReference type="ARBA" id="ARBA00038076"/>
    </source>
</evidence>
<reference evidence="11" key="1">
    <citation type="submission" date="2017-09" db="EMBL/GenBank/DDBJ databases">
        <title>Depth-based differentiation of microbial function through sediment-hosted aquifers and enrichment of novel symbionts in the deep terrestrial subsurface.</title>
        <authorList>
            <person name="Probst A.J."/>
            <person name="Ladd B."/>
            <person name="Jarett J.K."/>
            <person name="Geller-Mcgrath D.E."/>
            <person name="Sieber C.M.K."/>
            <person name="Emerson J.B."/>
            <person name="Anantharaman K."/>
            <person name="Thomas B.C."/>
            <person name="Malmstrom R."/>
            <person name="Stieglmeier M."/>
            <person name="Klingl A."/>
            <person name="Woyke T."/>
            <person name="Ryan C.M."/>
            <person name="Banfield J.F."/>
        </authorList>
    </citation>
    <scope>NUCLEOTIDE SEQUENCE [LARGE SCALE GENOMIC DNA]</scope>
</reference>
<dbReference type="EMBL" id="PEZG01000066">
    <property type="protein sequence ID" value="PIS15547.1"/>
    <property type="molecule type" value="Genomic_DNA"/>
</dbReference>
<feature type="transmembrane region" description="Helical" evidence="7">
    <location>
        <begin position="118"/>
        <end position="141"/>
    </location>
</feature>
<keyword evidence="2" id="KW-1003">Cell membrane</keyword>
<dbReference type="GO" id="GO:0022857">
    <property type="term" value="F:transmembrane transporter activity"/>
    <property type="evidence" value="ECO:0007669"/>
    <property type="project" value="TreeGrafter"/>
</dbReference>
<comment type="caution">
    <text evidence="10">The sequence shown here is derived from an EMBL/GenBank/DDBJ whole genome shotgun (WGS) entry which is preliminary data.</text>
</comment>
<dbReference type="Proteomes" id="UP000231198">
    <property type="component" value="Unassembled WGS sequence"/>
</dbReference>
<evidence type="ECO:0000313" key="10">
    <source>
        <dbReference type="EMBL" id="PIS15547.1"/>
    </source>
</evidence>
<gene>
    <name evidence="10" type="ORF">COT62_03110</name>
</gene>
<evidence type="ECO:0000256" key="5">
    <source>
        <dbReference type="ARBA" id="ARBA00023136"/>
    </source>
</evidence>
<keyword evidence="3 7" id="KW-0812">Transmembrane</keyword>
<comment type="similarity">
    <text evidence="6">Belongs to the ABC-4 integral membrane protein family.</text>
</comment>
<evidence type="ECO:0000256" key="4">
    <source>
        <dbReference type="ARBA" id="ARBA00022989"/>
    </source>
</evidence>
<feature type="domain" description="MacB-like periplasmic core" evidence="9">
    <location>
        <begin position="117"/>
        <end position="302"/>
    </location>
</feature>
<keyword evidence="4 7" id="KW-1133">Transmembrane helix</keyword>
<evidence type="ECO:0000256" key="7">
    <source>
        <dbReference type="SAM" id="Phobius"/>
    </source>
</evidence>
<name>A0A2H0WSE5_9BACT</name>
<accession>A0A2H0WSE5</accession>
<evidence type="ECO:0008006" key="12">
    <source>
        <dbReference type="Google" id="ProtNLM"/>
    </source>
</evidence>